<gene>
    <name evidence="3" type="ORF">DRF58_04530</name>
</gene>
<dbReference type="InterPro" id="IPR002516">
    <property type="entry name" value="Glyco_trans_11"/>
</dbReference>
<dbReference type="OrthoDB" id="9794601at2"/>
<keyword evidence="1" id="KW-0328">Glycosyltransferase</keyword>
<evidence type="ECO:0000256" key="2">
    <source>
        <dbReference type="ARBA" id="ARBA00022679"/>
    </source>
</evidence>
<comment type="caution">
    <text evidence="3">The sequence shown here is derived from an EMBL/GenBank/DDBJ whole genome shotgun (WGS) entry which is preliminary data.</text>
</comment>
<organism evidence="3 4">
    <name type="scientific">Epilithonimonas hispanica</name>
    <dbReference type="NCBI Taxonomy" id="358687"/>
    <lineage>
        <taxon>Bacteria</taxon>
        <taxon>Pseudomonadati</taxon>
        <taxon>Bacteroidota</taxon>
        <taxon>Flavobacteriia</taxon>
        <taxon>Flavobacteriales</taxon>
        <taxon>Weeksellaceae</taxon>
        <taxon>Chryseobacterium group</taxon>
        <taxon>Epilithonimonas</taxon>
    </lineage>
</organism>
<evidence type="ECO:0008006" key="5">
    <source>
        <dbReference type="Google" id="ProtNLM"/>
    </source>
</evidence>
<dbReference type="AlphaFoldDB" id="A0A3D9D1L7"/>
<accession>A0A3D9D1L7</accession>
<evidence type="ECO:0000313" key="4">
    <source>
        <dbReference type="Proteomes" id="UP000256326"/>
    </source>
</evidence>
<dbReference type="Pfam" id="PF01531">
    <property type="entry name" value="Glyco_transf_11"/>
    <property type="match status" value="1"/>
</dbReference>
<protein>
    <recommendedName>
        <fullName evidence="5">Glycosyl transferase family 11</fullName>
    </recommendedName>
</protein>
<dbReference type="RefSeq" id="WP_116033381.1">
    <property type="nucleotide sequence ID" value="NZ_JBHLVV010000029.1"/>
</dbReference>
<proteinExistence type="predicted"/>
<keyword evidence="2" id="KW-0808">Transferase</keyword>
<dbReference type="EMBL" id="QNUG01000007">
    <property type="protein sequence ID" value="REC71906.1"/>
    <property type="molecule type" value="Genomic_DNA"/>
</dbReference>
<reference evidence="3 4" key="1">
    <citation type="journal article" date="2006" name="Int. J. Syst. Evol. Microbiol.">
        <title>Chryseobacterium hispanicum sp. nov., isolated from the drinking water distribution system of Sevilla, Spain.</title>
        <authorList>
            <person name="Gallego V."/>
            <person name="Garcia M.T."/>
            <person name="Ventosa A."/>
        </authorList>
    </citation>
    <scope>NUCLEOTIDE SEQUENCE [LARGE SCALE GENOMIC DNA]</scope>
    <source>
        <strain evidence="3 4">KCTC 22104</strain>
    </source>
</reference>
<evidence type="ECO:0000256" key="1">
    <source>
        <dbReference type="ARBA" id="ARBA00022676"/>
    </source>
</evidence>
<name>A0A3D9D1L7_9FLAO</name>
<evidence type="ECO:0000313" key="3">
    <source>
        <dbReference type="EMBL" id="REC71906.1"/>
    </source>
</evidence>
<dbReference type="GO" id="GO:0016020">
    <property type="term" value="C:membrane"/>
    <property type="evidence" value="ECO:0007669"/>
    <property type="project" value="InterPro"/>
</dbReference>
<keyword evidence="4" id="KW-1185">Reference proteome</keyword>
<dbReference type="Proteomes" id="UP000256326">
    <property type="component" value="Unassembled WGS sequence"/>
</dbReference>
<dbReference type="GO" id="GO:0008107">
    <property type="term" value="F:galactoside 2-alpha-L-fucosyltransferase activity"/>
    <property type="evidence" value="ECO:0007669"/>
    <property type="project" value="InterPro"/>
</dbReference>
<sequence length="276" mass="33271">MIKLFKKIFFRLYPSTKVIITPKGARWGNLLYFFLRAYLFEKQGKSLRVLYTNHMDDLLRFFPELNKYVIYEKEVKFFHEKDSTNTFYQIFDKDFTEQNIDDFIKEHLLSSDFVQSFLQTHPEPSMEDITINIRRGDFFEKGNSSIYGFDQVAFVKHIFENHLPKKKWKKVSILSDDINWCKANFDFIKEYTSELHFPELGEDKIFSSFLWVANSKNLILSNSTFSFWAAYFSNYLYHSQENTYCPIFGSRRIENTDLYQFNPKWNMIRDFNFNVT</sequence>
<dbReference type="GO" id="GO:0005975">
    <property type="term" value="P:carbohydrate metabolic process"/>
    <property type="evidence" value="ECO:0007669"/>
    <property type="project" value="InterPro"/>
</dbReference>